<organism evidence="2 3">
    <name type="scientific">Halomarina salina</name>
    <dbReference type="NCBI Taxonomy" id="1872699"/>
    <lineage>
        <taxon>Archaea</taxon>
        <taxon>Methanobacteriati</taxon>
        <taxon>Methanobacteriota</taxon>
        <taxon>Stenosarchaea group</taxon>
        <taxon>Halobacteria</taxon>
        <taxon>Halobacteriales</taxon>
        <taxon>Natronomonadaceae</taxon>
        <taxon>Halomarina</taxon>
    </lineage>
</organism>
<gene>
    <name evidence="2" type="ORF">ACFPYI_10305</name>
</gene>
<proteinExistence type="predicted"/>
<keyword evidence="3" id="KW-1185">Reference proteome</keyword>
<evidence type="ECO:0000313" key="3">
    <source>
        <dbReference type="Proteomes" id="UP001596099"/>
    </source>
</evidence>
<name>A0ABD5RN66_9EURY</name>
<feature type="region of interest" description="Disordered" evidence="1">
    <location>
        <begin position="16"/>
        <end position="38"/>
    </location>
</feature>
<feature type="compositionally biased region" description="Basic and acidic residues" evidence="1">
    <location>
        <begin position="175"/>
        <end position="185"/>
    </location>
</feature>
<comment type="caution">
    <text evidence="2">The sequence shown here is derived from an EMBL/GenBank/DDBJ whole genome shotgun (WGS) entry which is preliminary data.</text>
</comment>
<accession>A0ABD5RN66</accession>
<reference evidence="2 3" key="1">
    <citation type="journal article" date="2019" name="Int. J. Syst. Evol. Microbiol.">
        <title>The Global Catalogue of Microorganisms (GCM) 10K type strain sequencing project: providing services to taxonomists for standard genome sequencing and annotation.</title>
        <authorList>
            <consortium name="The Broad Institute Genomics Platform"/>
            <consortium name="The Broad Institute Genome Sequencing Center for Infectious Disease"/>
            <person name="Wu L."/>
            <person name="Ma J."/>
        </authorList>
    </citation>
    <scope>NUCLEOTIDE SEQUENCE [LARGE SCALE GENOMIC DNA]</scope>
    <source>
        <strain evidence="2 3">CGMCC 1.12543</strain>
    </source>
</reference>
<dbReference type="Proteomes" id="UP001596099">
    <property type="component" value="Unassembled WGS sequence"/>
</dbReference>
<protein>
    <recommendedName>
        <fullName evidence="4">Conditioned medium-induced protein 4</fullName>
    </recommendedName>
</protein>
<feature type="region of interest" description="Disordered" evidence="1">
    <location>
        <begin position="173"/>
        <end position="200"/>
    </location>
</feature>
<evidence type="ECO:0008006" key="4">
    <source>
        <dbReference type="Google" id="ProtNLM"/>
    </source>
</evidence>
<dbReference type="RefSeq" id="WP_247414610.1">
    <property type="nucleotide sequence ID" value="NZ_JALLGW010000001.1"/>
</dbReference>
<sequence length="200" mass="22893">MDEKTEELRDIFIDVTDGDTVTERQEDGRGSLTEDEERTVERLDDIVARMREQFEFESDLSTDELRCVVQGYYDGADDETIADALDIEQSAVVTARHDLHLLRDRETDAPFEFARLRELRNDDHERTAAETADELDVSESTLRTYGAVVDTQNRKRSVNDRFADEFAELLTDADLQDHTEDVKDDGLDEATDGMETDVSF</sequence>
<evidence type="ECO:0000313" key="2">
    <source>
        <dbReference type="EMBL" id="MFC5971724.1"/>
    </source>
</evidence>
<evidence type="ECO:0000256" key="1">
    <source>
        <dbReference type="SAM" id="MobiDB-lite"/>
    </source>
</evidence>
<dbReference type="AlphaFoldDB" id="A0ABD5RN66"/>
<dbReference type="EMBL" id="JBHSQH010000001">
    <property type="protein sequence ID" value="MFC5971724.1"/>
    <property type="molecule type" value="Genomic_DNA"/>
</dbReference>
<feature type="compositionally biased region" description="Acidic residues" evidence="1">
    <location>
        <begin position="186"/>
        <end position="200"/>
    </location>
</feature>